<proteinExistence type="predicted"/>
<gene>
    <name evidence="1" type="ORF">Syun_014809</name>
</gene>
<evidence type="ECO:0000313" key="2">
    <source>
        <dbReference type="Proteomes" id="UP001420932"/>
    </source>
</evidence>
<organism evidence="1 2">
    <name type="scientific">Stephania yunnanensis</name>
    <dbReference type="NCBI Taxonomy" id="152371"/>
    <lineage>
        <taxon>Eukaryota</taxon>
        <taxon>Viridiplantae</taxon>
        <taxon>Streptophyta</taxon>
        <taxon>Embryophyta</taxon>
        <taxon>Tracheophyta</taxon>
        <taxon>Spermatophyta</taxon>
        <taxon>Magnoliopsida</taxon>
        <taxon>Ranunculales</taxon>
        <taxon>Menispermaceae</taxon>
        <taxon>Menispermoideae</taxon>
        <taxon>Cissampelideae</taxon>
        <taxon>Stephania</taxon>
    </lineage>
</organism>
<dbReference type="EMBL" id="JBBNAF010000006">
    <property type="protein sequence ID" value="KAK9135479.1"/>
    <property type="molecule type" value="Genomic_DNA"/>
</dbReference>
<dbReference type="AlphaFoldDB" id="A0AAP0JKC9"/>
<reference evidence="1 2" key="1">
    <citation type="submission" date="2024-01" db="EMBL/GenBank/DDBJ databases">
        <title>Genome assemblies of Stephania.</title>
        <authorList>
            <person name="Yang L."/>
        </authorList>
    </citation>
    <scope>NUCLEOTIDE SEQUENCE [LARGE SCALE GENOMIC DNA]</scope>
    <source>
        <strain evidence="1">YNDBR</strain>
        <tissue evidence="1">Leaf</tissue>
    </source>
</reference>
<accession>A0AAP0JKC9</accession>
<protein>
    <submittedName>
        <fullName evidence="1">Uncharacterized protein</fullName>
    </submittedName>
</protein>
<comment type="caution">
    <text evidence="1">The sequence shown here is derived from an EMBL/GenBank/DDBJ whole genome shotgun (WGS) entry which is preliminary data.</text>
</comment>
<sequence length="69" mass="8346">MHIFRLTLWIKFKRTGRLQLFSPMMQTQCVIIHLTRGTVSRHHLLVSPRRKMVQVKVERKDHVEEIIKI</sequence>
<keyword evidence="2" id="KW-1185">Reference proteome</keyword>
<dbReference type="Proteomes" id="UP001420932">
    <property type="component" value="Unassembled WGS sequence"/>
</dbReference>
<evidence type="ECO:0000313" key="1">
    <source>
        <dbReference type="EMBL" id="KAK9135479.1"/>
    </source>
</evidence>
<name>A0AAP0JKC9_9MAGN</name>